<dbReference type="InterPro" id="IPR029052">
    <property type="entry name" value="Metallo-depent_PP-like"/>
</dbReference>
<keyword evidence="2" id="KW-0378">Hydrolase</keyword>
<evidence type="ECO:0000256" key="1">
    <source>
        <dbReference type="ARBA" id="ARBA00022722"/>
    </source>
</evidence>
<dbReference type="SUPFAM" id="SSF56300">
    <property type="entry name" value="Metallo-dependent phosphatases"/>
    <property type="match status" value="1"/>
</dbReference>
<dbReference type="PANTHER" id="PTHR30337">
    <property type="entry name" value="COMPONENT OF ATP-DEPENDENT DSDNA EXONUCLEASE"/>
    <property type="match status" value="1"/>
</dbReference>
<feature type="domain" description="Calcineurin-like phosphoesterase" evidence="4">
    <location>
        <begin position="11"/>
        <end position="212"/>
    </location>
</feature>
<dbReference type="GO" id="GO:0004527">
    <property type="term" value="F:exonuclease activity"/>
    <property type="evidence" value="ECO:0007669"/>
    <property type="project" value="UniProtKB-KW"/>
</dbReference>
<gene>
    <name evidence="5" type="ORF">ENX77_02620</name>
</gene>
<organism evidence="5">
    <name type="scientific">Geoglobus ahangari</name>
    <dbReference type="NCBI Taxonomy" id="113653"/>
    <lineage>
        <taxon>Archaea</taxon>
        <taxon>Methanobacteriati</taxon>
        <taxon>Methanobacteriota</taxon>
        <taxon>Archaeoglobi</taxon>
        <taxon>Archaeoglobales</taxon>
        <taxon>Archaeoglobaceae</taxon>
        <taxon>Geoglobus</taxon>
    </lineage>
</organism>
<sequence length="425" mass="50178">MFNTSYKYTVRFVHIADIHLGYRQYGCEERAKDFAQAFKKAIEFAESKNPNFILIAGDLFHKKSEMDPMTLAQATIVLEKCRVPVIAVEGNHDSTYYREKFTWIDYLASQDLLINLKPRFRESKILLEEWNGRNGAKYDFGDGIIYGMKYYGSLTENILDLYLPNVRKDGFTIFMSHFGIEGYMNIYGCISSERLYKFKEKLDYVALGHIHKKYVEKDFIFNPGSLESCDVREFFYEKGIFIVDYDGELRYQHEKGFYTPRTFRIIEIDFTNYSDFKEKLKKFDTNEKEVIHLKIKTKENIDRDKVEKIAREILNPLALRLEVDYERGIVQALDLTISNKLSIEKNVVKALLKGFGYEDISEEIIRLKELFVLGNTKAVDSLIEDILSEKVEEAKKVIKKEQTEDEWKWWEIYDQRSSLRKHKKL</sequence>
<protein>
    <submittedName>
        <fullName evidence="5">Exonuclease SbcCD subunit D</fullName>
    </submittedName>
</protein>
<dbReference type="InterPro" id="IPR004843">
    <property type="entry name" value="Calcineurin-like_PHP"/>
</dbReference>
<dbReference type="CDD" id="cd00840">
    <property type="entry name" value="MPP_Mre11_N"/>
    <property type="match status" value="1"/>
</dbReference>
<proteinExistence type="predicted"/>
<dbReference type="AlphaFoldDB" id="A0A7C3UBP2"/>
<reference evidence="5" key="1">
    <citation type="journal article" date="2020" name="mSystems">
        <title>Genome- and Community-Level Interaction Insights into Carbon Utilization and Element Cycling Functions of Hydrothermarchaeota in Hydrothermal Sediment.</title>
        <authorList>
            <person name="Zhou Z."/>
            <person name="Liu Y."/>
            <person name="Xu W."/>
            <person name="Pan J."/>
            <person name="Luo Z.H."/>
            <person name="Li M."/>
        </authorList>
    </citation>
    <scope>NUCLEOTIDE SEQUENCE [LARGE SCALE GENOMIC DNA]</scope>
    <source>
        <strain evidence="5">SpSt-97</strain>
    </source>
</reference>
<evidence type="ECO:0000313" key="5">
    <source>
        <dbReference type="EMBL" id="HGE66010.1"/>
    </source>
</evidence>
<keyword evidence="3 5" id="KW-0269">Exonuclease</keyword>
<dbReference type="InterPro" id="IPR041796">
    <property type="entry name" value="Mre11_N"/>
</dbReference>
<dbReference type="Gene3D" id="3.60.21.10">
    <property type="match status" value="1"/>
</dbReference>
<dbReference type="EMBL" id="DTPI01000017">
    <property type="protein sequence ID" value="HGE66010.1"/>
    <property type="molecule type" value="Genomic_DNA"/>
</dbReference>
<name>A0A7C3UBP2_9EURY</name>
<keyword evidence="1" id="KW-0540">Nuclease</keyword>
<evidence type="ECO:0000256" key="2">
    <source>
        <dbReference type="ARBA" id="ARBA00022801"/>
    </source>
</evidence>
<comment type="caution">
    <text evidence="5">The sequence shown here is derived from an EMBL/GenBank/DDBJ whole genome shotgun (WGS) entry which is preliminary data.</text>
</comment>
<dbReference type="InterPro" id="IPR050535">
    <property type="entry name" value="DNA_Repair-Maintenance_Comp"/>
</dbReference>
<dbReference type="PANTHER" id="PTHR30337:SF0">
    <property type="entry name" value="NUCLEASE SBCCD SUBUNIT D"/>
    <property type="match status" value="1"/>
</dbReference>
<evidence type="ECO:0000259" key="4">
    <source>
        <dbReference type="Pfam" id="PF00149"/>
    </source>
</evidence>
<accession>A0A7C3UBP2</accession>
<dbReference type="Pfam" id="PF00149">
    <property type="entry name" value="Metallophos"/>
    <property type="match status" value="1"/>
</dbReference>
<evidence type="ECO:0000256" key="3">
    <source>
        <dbReference type="ARBA" id="ARBA00022839"/>
    </source>
</evidence>